<comment type="caution">
    <text evidence="1">The sequence shown here is derived from an EMBL/GenBank/DDBJ whole genome shotgun (WGS) entry which is preliminary data.</text>
</comment>
<dbReference type="OrthoDB" id="6780035at2759"/>
<reference evidence="1" key="1">
    <citation type="submission" date="2019-08" db="EMBL/GenBank/DDBJ databases">
        <title>The genome of the North American firefly Photinus pyralis.</title>
        <authorList>
            <consortium name="Photinus pyralis genome working group"/>
            <person name="Fallon T.R."/>
            <person name="Sander Lower S.E."/>
            <person name="Weng J.-K."/>
        </authorList>
    </citation>
    <scope>NUCLEOTIDE SEQUENCE</scope>
    <source>
        <strain evidence="1">TRF0915ILg1</strain>
        <tissue evidence="1">Whole body</tissue>
    </source>
</reference>
<sequence length="352" mass="40080">MKIDTLENRIRTNIQTAAKKIYSRTNRQKSRLSKATIELLERRRNTDRDSAEYSDLNQTMRKKIRGDIRKHNTEIINAIIEHNCNMKILKRERLTGNTRIHQIKNKDGEIVREKPGISKVVEDLCTELYSTTILQPESLHWKISQMSDLKIFRADGDNCRSTQGEEDTSDEITNPKLIAMLRPRGVQRCPNPVKNKIRLSDHNTSIKDIVLTQFNTLVSLVARSGAVKIKLRTTLLSQITTRTATQSAAVRGNNASLLKCRRCPSYHSPEVRLSDCGKPGSLVAQINDLDTYSRNVRPAIRIQLQGENALVDSGPTCNFIQADADPQLIQLSDRQIRLVNLADQLQSHDRFY</sequence>
<gene>
    <name evidence="1" type="ORF">ILUMI_04417</name>
</gene>
<evidence type="ECO:0000313" key="1">
    <source>
        <dbReference type="EMBL" id="KAF2901773.1"/>
    </source>
</evidence>
<dbReference type="EMBL" id="VTPC01001502">
    <property type="protein sequence ID" value="KAF2901773.1"/>
    <property type="molecule type" value="Genomic_DNA"/>
</dbReference>
<protein>
    <submittedName>
        <fullName evidence="1">Uncharacterized protein</fullName>
    </submittedName>
</protein>
<evidence type="ECO:0000313" key="2">
    <source>
        <dbReference type="Proteomes" id="UP000801492"/>
    </source>
</evidence>
<accession>A0A8K0DEI4</accession>
<organism evidence="1 2">
    <name type="scientific">Ignelater luminosus</name>
    <name type="common">Cucubano</name>
    <name type="synonym">Pyrophorus luminosus</name>
    <dbReference type="NCBI Taxonomy" id="2038154"/>
    <lineage>
        <taxon>Eukaryota</taxon>
        <taxon>Metazoa</taxon>
        <taxon>Ecdysozoa</taxon>
        <taxon>Arthropoda</taxon>
        <taxon>Hexapoda</taxon>
        <taxon>Insecta</taxon>
        <taxon>Pterygota</taxon>
        <taxon>Neoptera</taxon>
        <taxon>Endopterygota</taxon>
        <taxon>Coleoptera</taxon>
        <taxon>Polyphaga</taxon>
        <taxon>Elateriformia</taxon>
        <taxon>Elateroidea</taxon>
        <taxon>Elateridae</taxon>
        <taxon>Agrypninae</taxon>
        <taxon>Pyrophorini</taxon>
        <taxon>Ignelater</taxon>
    </lineage>
</organism>
<dbReference type="Proteomes" id="UP000801492">
    <property type="component" value="Unassembled WGS sequence"/>
</dbReference>
<dbReference type="AlphaFoldDB" id="A0A8K0DEI4"/>
<proteinExistence type="predicted"/>
<keyword evidence="2" id="KW-1185">Reference proteome</keyword>
<name>A0A8K0DEI4_IGNLU</name>